<evidence type="ECO:0000313" key="2">
    <source>
        <dbReference type="Proteomes" id="UP000235965"/>
    </source>
</evidence>
<organism evidence="1 2">
    <name type="scientific">Cryptotermes secundus</name>
    <dbReference type="NCBI Taxonomy" id="105785"/>
    <lineage>
        <taxon>Eukaryota</taxon>
        <taxon>Metazoa</taxon>
        <taxon>Ecdysozoa</taxon>
        <taxon>Arthropoda</taxon>
        <taxon>Hexapoda</taxon>
        <taxon>Insecta</taxon>
        <taxon>Pterygota</taxon>
        <taxon>Neoptera</taxon>
        <taxon>Polyneoptera</taxon>
        <taxon>Dictyoptera</taxon>
        <taxon>Blattodea</taxon>
        <taxon>Blattoidea</taxon>
        <taxon>Termitoidae</taxon>
        <taxon>Kalotermitidae</taxon>
        <taxon>Cryptotermitinae</taxon>
        <taxon>Cryptotermes</taxon>
    </lineage>
</organism>
<dbReference type="InParanoid" id="A0A2J7RR41"/>
<dbReference type="Proteomes" id="UP000235965">
    <property type="component" value="Unassembled WGS sequence"/>
</dbReference>
<evidence type="ECO:0000313" key="1">
    <source>
        <dbReference type="EMBL" id="PNF43306.1"/>
    </source>
</evidence>
<protein>
    <recommendedName>
        <fullName evidence="3">Endonuclease/exonuclease/phosphatase domain-containing protein</fullName>
    </recommendedName>
</protein>
<dbReference type="AlphaFoldDB" id="A0A2J7RR41"/>
<dbReference type="EMBL" id="NEVH01000611">
    <property type="protein sequence ID" value="PNF43306.1"/>
    <property type="molecule type" value="Genomic_DNA"/>
</dbReference>
<sequence length="203" mass="23468">MDMRFGTWNVQRLYRAGSLRAVPEEILKYKLDLAVVQEVHKRIVSAVKRVEFVSERISYIILKGRWCNIIITNVHAPTEDKIYDIKHRFCEELEHVFDKFPKYPLKILLRDFNAKVGKEDIFKPTIGNEGLHETSNDNGVRVVNFATSNKLTVRSTMFPHRNIHKFTCAPSGHRNSLLANVVYASLLSCIRDLEARKPGNTSW</sequence>
<reference evidence="1 2" key="1">
    <citation type="submission" date="2017-12" db="EMBL/GenBank/DDBJ databases">
        <title>Hemimetabolous genomes reveal molecular basis of termite eusociality.</title>
        <authorList>
            <person name="Harrison M.C."/>
            <person name="Jongepier E."/>
            <person name="Robertson H.M."/>
            <person name="Arning N."/>
            <person name="Bitard-Feildel T."/>
            <person name="Chao H."/>
            <person name="Childers C.P."/>
            <person name="Dinh H."/>
            <person name="Doddapaneni H."/>
            <person name="Dugan S."/>
            <person name="Gowin J."/>
            <person name="Greiner C."/>
            <person name="Han Y."/>
            <person name="Hu H."/>
            <person name="Hughes D.S.T."/>
            <person name="Huylmans A.-K."/>
            <person name="Kemena C."/>
            <person name="Kremer L.P.M."/>
            <person name="Lee S.L."/>
            <person name="Lopez-Ezquerra A."/>
            <person name="Mallet L."/>
            <person name="Monroy-Kuhn J.M."/>
            <person name="Moser A."/>
            <person name="Murali S.C."/>
            <person name="Muzny D.M."/>
            <person name="Otani S."/>
            <person name="Piulachs M.-D."/>
            <person name="Poelchau M."/>
            <person name="Qu J."/>
            <person name="Schaub F."/>
            <person name="Wada-Katsumata A."/>
            <person name="Worley K.C."/>
            <person name="Xie Q."/>
            <person name="Ylla G."/>
            <person name="Poulsen M."/>
            <person name="Gibbs R.A."/>
            <person name="Schal C."/>
            <person name="Richards S."/>
            <person name="Belles X."/>
            <person name="Korb J."/>
            <person name="Bornberg-Bauer E."/>
        </authorList>
    </citation>
    <scope>NUCLEOTIDE SEQUENCE [LARGE SCALE GENOMIC DNA]</scope>
    <source>
        <tissue evidence="1">Whole body</tissue>
    </source>
</reference>
<dbReference type="Gene3D" id="3.60.10.10">
    <property type="entry name" value="Endonuclease/exonuclease/phosphatase"/>
    <property type="match status" value="1"/>
</dbReference>
<accession>A0A2J7RR41</accession>
<gene>
    <name evidence="1" type="ORF">B7P43_G14457</name>
</gene>
<comment type="caution">
    <text evidence="1">The sequence shown here is derived from an EMBL/GenBank/DDBJ whole genome shotgun (WGS) entry which is preliminary data.</text>
</comment>
<dbReference type="InterPro" id="IPR036691">
    <property type="entry name" value="Endo/exonu/phosph_ase_sf"/>
</dbReference>
<evidence type="ECO:0008006" key="3">
    <source>
        <dbReference type="Google" id="ProtNLM"/>
    </source>
</evidence>
<proteinExistence type="predicted"/>
<name>A0A2J7RR41_9NEOP</name>
<dbReference type="STRING" id="105785.A0A2J7RR41"/>
<keyword evidence="2" id="KW-1185">Reference proteome</keyword>
<dbReference type="SUPFAM" id="SSF56219">
    <property type="entry name" value="DNase I-like"/>
    <property type="match status" value="1"/>
</dbReference>